<comment type="caution">
    <text evidence="3">The sequence shown here is derived from an EMBL/GenBank/DDBJ whole genome shotgun (WGS) entry which is preliminary data.</text>
</comment>
<feature type="transmembrane region" description="Helical" evidence="2">
    <location>
        <begin position="108"/>
        <end position="127"/>
    </location>
</feature>
<name>A0A1J5QW49_9ZZZZ</name>
<proteinExistence type="predicted"/>
<keyword evidence="2" id="KW-0812">Transmembrane</keyword>
<reference evidence="3" key="1">
    <citation type="submission" date="2016-10" db="EMBL/GenBank/DDBJ databases">
        <title>Sequence of Gallionella enrichment culture.</title>
        <authorList>
            <person name="Poehlein A."/>
            <person name="Muehling M."/>
            <person name="Daniel R."/>
        </authorList>
    </citation>
    <scope>NUCLEOTIDE SEQUENCE</scope>
</reference>
<organism evidence="3">
    <name type="scientific">mine drainage metagenome</name>
    <dbReference type="NCBI Taxonomy" id="410659"/>
    <lineage>
        <taxon>unclassified sequences</taxon>
        <taxon>metagenomes</taxon>
        <taxon>ecological metagenomes</taxon>
    </lineage>
</organism>
<feature type="transmembrane region" description="Helical" evidence="2">
    <location>
        <begin position="30"/>
        <end position="58"/>
    </location>
</feature>
<evidence type="ECO:0000256" key="1">
    <source>
        <dbReference type="SAM" id="MobiDB-lite"/>
    </source>
</evidence>
<evidence type="ECO:0000256" key="2">
    <source>
        <dbReference type="SAM" id="Phobius"/>
    </source>
</evidence>
<dbReference type="EMBL" id="MLJW01000397">
    <property type="protein sequence ID" value="OIQ87913.1"/>
    <property type="molecule type" value="Genomic_DNA"/>
</dbReference>
<gene>
    <name evidence="3" type="ORF">GALL_302080</name>
</gene>
<evidence type="ECO:0000313" key="3">
    <source>
        <dbReference type="EMBL" id="OIQ87913.1"/>
    </source>
</evidence>
<feature type="transmembrane region" description="Helical" evidence="2">
    <location>
        <begin position="70"/>
        <end position="88"/>
    </location>
</feature>
<keyword evidence="2" id="KW-1133">Transmembrane helix</keyword>
<protein>
    <submittedName>
        <fullName evidence="3">Uncharacterized protein</fullName>
    </submittedName>
</protein>
<sequence>MAKAKAKPAAKGKGKDKGKKGGGAKPVNRIALLLALMAMVPFSLPTLMVMVVALLPTLGAALAERGGSRYAWICVGGLNYAGLSPWLFDLWFGHHTIDYAVHEITGVSMLLGAYGAAGVGWLIYLAVPPVVSAITGMTSQRQSVTLQAQQKKLVELWGEGITHGE</sequence>
<feature type="region of interest" description="Disordered" evidence="1">
    <location>
        <begin position="1"/>
        <end position="22"/>
    </location>
</feature>
<accession>A0A1J5QW49</accession>
<keyword evidence="2" id="KW-0472">Membrane</keyword>
<dbReference type="AlphaFoldDB" id="A0A1J5QW49"/>